<accession>A0A948TE21</accession>
<feature type="domain" description="ResB-like" evidence="8">
    <location>
        <begin position="53"/>
        <end position="169"/>
    </location>
</feature>
<name>A0A948TE21_9BACT</name>
<evidence type="ECO:0000259" key="8">
    <source>
        <dbReference type="Pfam" id="PF05140"/>
    </source>
</evidence>
<feature type="transmembrane region" description="Helical" evidence="6">
    <location>
        <begin position="583"/>
        <end position="608"/>
    </location>
</feature>
<evidence type="ECO:0000313" key="9">
    <source>
        <dbReference type="EMBL" id="MBU3839229.1"/>
    </source>
</evidence>
<gene>
    <name evidence="9" type="primary">ccsA</name>
    <name evidence="9" type="ORF">H9777_13175</name>
</gene>
<feature type="transmembrane region" description="Helical" evidence="6">
    <location>
        <begin position="457"/>
        <end position="478"/>
    </location>
</feature>
<evidence type="ECO:0000256" key="6">
    <source>
        <dbReference type="SAM" id="Phobius"/>
    </source>
</evidence>
<feature type="transmembrane region" description="Helical" evidence="6">
    <location>
        <begin position="662"/>
        <end position="680"/>
    </location>
</feature>
<dbReference type="GO" id="GO:0005886">
    <property type="term" value="C:plasma membrane"/>
    <property type="evidence" value="ECO:0007669"/>
    <property type="project" value="TreeGrafter"/>
</dbReference>
<comment type="subcellular location">
    <subcellularLocation>
        <location evidence="1">Membrane</location>
        <topology evidence="1">Multi-pass membrane protein</topology>
    </subcellularLocation>
</comment>
<protein>
    <submittedName>
        <fullName evidence="9">Cytochrome c biogenesis protein CcsA</fullName>
    </submittedName>
</protein>
<dbReference type="InterPro" id="IPR045062">
    <property type="entry name" value="Cyt_c_biogenesis_CcsA/CcmC"/>
</dbReference>
<dbReference type="Pfam" id="PF05140">
    <property type="entry name" value="ResB"/>
    <property type="match status" value="1"/>
</dbReference>
<evidence type="ECO:0000256" key="4">
    <source>
        <dbReference type="ARBA" id="ARBA00022989"/>
    </source>
</evidence>
<feature type="transmembrane region" description="Helical" evidence="6">
    <location>
        <begin position="490"/>
        <end position="511"/>
    </location>
</feature>
<keyword evidence="2 6" id="KW-0812">Transmembrane</keyword>
<feature type="transmembrane region" description="Helical" evidence="6">
    <location>
        <begin position="628"/>
        <end position="647"/>
    </location>
</feature>
<comment type="caution">
    <text evidence="9">The sequence shown here is derived from an EMBL/GenBank/DDBJ whole genome shotgun (WGS) entry which is preliminary data.</text>
</comment>
<dbReference type="InterPro" id="IPR002541">
    <property type="entry name" value="Cyt_c_assembly"/>
</dbReference>
<dbReference type="GO" id="GO:0017004">
    <property type="term" value="P:cytochrome complex assembly"/>
    <property type="evidence" value="ECO:0007669"/>
    <property type="project" value="UniProtKB-KW"/>
</dbReference>
<feature type="transmembrane region" description="Helical" evidence="6">
    <location>
        <begin position="29"/>
        <end position="49"/>
    </location>
</feature>
<organism evidence="9 10">
    <name type="scientific">Candidatus Phocaeicola faecigallinarum</name>
    <dbReference type="NCBI Taxonomy" id="2838732"/>
    <lineage>
        <taxon>Bacteria</taxon>
        <taxon>Pseudomonadati</taxon>
        <taxon>Bacteroidota</taxon>
        <taxon>Bacteroidia</taxon>
        <taxon>Bacteroidales</taxon>
        <taxon>Bacteroidaceae</taxon>
        <taxon>Phocaeicola</taxon>
    </lineage>
</organism>
<feature type="transmembrane region" description="Helical" evidence="6">
    <location>
        <begin position="546"/>
        <end position="563"/>
    </location>
</feature>
<dbReference type="PANTHER" id="PTHR30071">
    <property type="entry name" value="HEME EXPORTER PROTEIN C"/>
    <property type="match status" value="1"/>
</dbReference>
<keyword evidence="4 6" id="KW-1133">Transmembrane helix</keyword>
<keyword evidence="5 6" id="KW-0472">Membrane</keyword>
<evidence type="ECO:0000256" key="5">
    <source>
        <dbReference type="ARBA" id="ARBA00023136"/>
    </source>
</evidence>
<evidence type="ECO:0000313" key="10">
    <source>
        <dbReference type="Proteomes" id="UP000783796"/>
    </source>
</evidence>
<feature type="domain" description="Cytochrome c assembly protein" evidence="7">
    <location>
        <begin position="518"/>
        <end position="715"/>
    </location>
</feature>
<dbReference type="Proteomes" id="UP000783796">
    <property type="component" value="Unassembled WGS sequence"/>
</dbReference>
<keyword evidence="3" id="KW-0201">Cytochrome c-type biogenesis</keyword>
<evidence type="ECO:0000256" key="2">
    <source>
        <dbReference type="ARBA" id="ARBA00022692"/>
    </source>
</evidence>
<feature type="transmembrane region" description="Helical" evidence="6">
    <location>
        <begin position="180"/>
        <end position="199"/>
    </location>
</feature>
<proteinExistence type="predicted"/>
<feature type="transmembrane region" description="Helical" evidence="6">
    <location>
        <begin position="692"/>
        <end position="711"/>
    </location>
</feature>
<feature type="transmembrane region" description="Helical" evidence="6">
    <location>
        <begin position="211"/>
        <end position="227"/>
    </location>
</feature>
<evidence type="ECO:0000256" key="1">
    <source>
        <dbReference type="ARBA" id="ARBA00004141"/>
    </source>
</evidence>
<sequence>MSLLIIIMVSATITEKTYGTSFVNQYFYSNPLFISLWFVAAISSIVYIIKRKLYKRIITFCMHASFIVILTGAFITHTSGLQGSIHLRMDENPKQSFKTTDETERKLPFSISLKEFRTEYYSGTTTPMDYISTISIYDGSDMEGTVSMNRIFKHKGYRFYQSGYDADGKGSTLYVSHDPIGIVVTYTGYLLLFLSMILFFFEKKSAFKKRISAACILLSIPFASSFAENKLPPTLPAGTAEVFGNIRVNHNGRIAPLQTLAIDFTKKIYGGKSYKGLSAEQVLTGCFFYYDYWKEEPFIRIKSKYVQKVLGVESKYAKLTDFIGTDGFKIDNKLKTEKDRKRIRELEEAAEKFSLISSLCTGNLLKIYPVFDNEKGAYTWYSIPDNLPSDIERDKWLFIRYSMNYIAEKVAMKDFDGTEKLTDKIIKFQEKEAGNSLPSDTEFKAERIYNSFANLKLLAMFCLTIGIFGYIFQIYNVVKGKRKSGTNRCLFIMLFPTLGYVSGIIALRWIISGHIPVSNGFETMLIMSVVSILFSIIFYRRMNNSVSVGYMISGLALLVAMMGDSNPAITPLMPVLSSPLLSIHVMSIMISYSLFAIMMLNGISAEILHRSGKRDNEICSLENSSRIILYPAVFLLVFGIFIGAIWANVSWGRYWGWDPKEVWALITMLIYSAALHTESIRSFRSPMFFHRFCILAFISVLITYFGVNFILGGMHSYA</sequence>
<feature type="transmembrane region" description="Helical" evidence="6">
    <location>
        <begin position="56"/>
        <end position="75"/>
    </location>
</feature>
<reference evidence="9" key="2">
    <citation type="submission" date="2021-04" db="EMBL/GenBank/DDBJ databases">
        <authorList>
            <person name="Gilroy R."/>
        </authorList>
    </citation>
    <scope>NUCLEOTIDE SEQUENCE</scope>
    <source>
        <strain evidence="9">G4-2901</strain>
    </source>
</reference>
<dbReference type="Pfam" id="PF01578">
    <property type="entry name" value="Cytochrom_C_asm"/>
    <property type="match status" value="1"/>
</dbReference>
<evidence type="ECO:0000256" key="3">
    <source>
        <dbReference type="ARBA" id="ARBA00022748"/>
    </source>
</evidence>
<dbReference type="PANTHER" id="PTHR30071:SF1">
    <property type="entry name" value="CYTOCHROME B_B6 PROTEIN-RELATED"/>
    <property type="match status" value="1"/>
</dbReference>
<feature type="transmembrane region" description="Helical" evidence="6">
    <location>
        <begin position="523"/>
        <end position="539"/>
    </location>
</feature>
<dbReference type="InterPro" id="IPR007816">
    <property type="entry name" value="ResB-like_domain"/>
</dbReference>
<dbReference type="EMBL" id="JAHLFW010000110">
    <property type="protein sequence ID" value="MBU3839229.1"/>
    <property type="molecule type" value="Genomic_DNA"/>
</dbReference>
<dbReference type="GO" id="GO:0020037">
    <property type="term" value="F:heme binding"/>
    <property type="evidence" value="ECO:0007669"/>
    <property type="project" value="InterPro"/>
</dbReference>
<dbReference type="AlphaFoldDB" id="A0A948TE21"/>
<reference evidence="9" key="1">
    <citation type="journal article" date="2021" name="PeerJ">
        <title>Extensive microbial diversity within the chicken gut microbiome revealed by metagenomics and culture.</title>
        <authorList>
            <person name="Gilroy R."/>
            <person name="Ravi A."/>
            <person name="Getino M."/>
            <person name="Pursley I."/>
            <person name="Horton D.L."/>
            <person name="Alikhan N.F."/>
            <person name="Baker D."/>
            <person name="Gharbi K."/>
            <person name="Hall N."/>
            <person name="Watson M."/>
            <person name="Adriaenssens E.M."/>
            <person name="Foster-Nyarko E."/>
            <person name="Jarju S."/>
            <person name="Secka A."/>
            <person name="Antonio M."/>
            <person name="Oren A."/>
            <person name="Chaudhuri R.R."/>
            <person name="La Ragione R."/>
            <person name="Hildebrand F."/>
            <person name="Pallen M.J."/>
        </authorList>
    </citation>
    <scope>NUCLEOTIDE SEQUENCE</scope>
    <source>
        <strain evidence="9">G4-2901</strain>
    </source>
</reference>
<evidence type="ECO:0000259" key="7">
    <source>
        <dbReference type="Pfam" id="PF01578"/>
    </source>
</evidence>